<protein>
    <submittedName>
        <fullName evidence="1">Uncharacterized protein</fullName>
    </submittedName>
</protein>
<dbReference type="AlphaFoldDB" id="A0A0F9CSA6"/>
<comment type="caution">
    <text evidence="1">The sequence shown here is derived from an EMBL/GenBank/DDBJ whole genome shotgun (WGS) entry which is preliminary data.</text>
</comment>
<reference evidence="1" key="1">
    <citation type="journal article" date="2015" name="Nature">
        <title>Complex archaea that bridge the gap between prokaryotes and eukaryotes.</title>
        <authorList>
            <person name="Spang A."/>
            <person name="Saw J.H."/>
            <person name="Jorgensen S.L."/>
            <person name="Zaremba-Niedzwiedzka K."/>
            <person name="Martijn J."/>
            <person name="Lind A.E."/>
            <person name="van Eijk R."/>
            <person name="Schleper C."/>
            <person name="Guy L."/>
            <person name="Ettema T.J."/>
        </authorList>
    </citation>
    <scope>NUCLEOTIDE SEQUENCE</scope>
</reference>
<dbReference type="EMBL" id="LAZR01045205">
    <property type="protein sequence ID" value="KKK99436.1"/>
    <property type="molecule type" value="Genomic_DNA"/>
</dbReference>
<name>A0A0F9CSA6_9ZZZZ</name>
<organism evidence="1">
    <name type="scientific">marine sediment metagenome</name>
    <dbReference type="NCBI Taxonomy" id="412755"/>
    <lineage>
        <taxon>unclassified sequences</taxon>
        <taxon>metagenomes</taxon>
        <taxon>ecological metagenomes</taxon>
    </lineage>
</organism>
<gene>
    <name evidence="1" type="ORF">LCGC14_2632800</name>
</gene>
<proteinExistence type="predicted"/>
<accession>A0A0F9CSA6</accession>
<sequence length="65" mass="7314">MELTSQEFRGQEPGTRAAQVKTYNGEGDLIDIADILRDDDFDEYLSDAQSVPDGYLTDTTNVKRK</sequence>
<evidence type="ECO:0000313" key="1">
    <source>
        <dbReference type="EMBL" id="KKK99436.1"/>
    </source>
</evidence>